<dbReference type="Pfam" id="PF11136">
    <property type="entry name" value="DUF2889"/>
    <property type="match status" value="1"/>
</dbReference>
<keyword evidence="2" id="KW-1185">Reference proteome</keyword>
<reference evidence="1 2" key="1">
    <citation type="submission" date="2024-04" db="EMBL/GenBank/DDBJ databases">
        <title>Novel species of the genus Ideonella isolated from streams.</title>
        <authorList>
            <person name="Lu H."/>
        </authorList>
    </citation>
    <scope>NUCLEOTIDE SEQUENCE [LARGE SCALE GENOMIC DNA]</scope>
    <source>
        <strain evidence="1 2">DXS22W</strain>
    </source>
</reference>
<gene>
    <name evidence="1" type="ORF">AACH10_14275</name>
</gene>
<dbReference type="InterPro" id="IPR021312">
    <property type="entry name" value="DUF2889"/>
</dbReference>
<name>A0ABU9CHU1_9BURK</name>
<protein>
    <submittedName>
        <fullName evidence="1">DUF2889 domain-containing protein</fullName>
    </submittedName>
</protein>
<proteinExistence type="predicted"/>
<dbReference type="EMBL" id="JBBUTH010000007">
    <property type="protein sequence ID" value="MEK8051415.1"/>
    <property type="molecule type" value="Genomic_DNA"/>
</dbReference>
<dbReference type="Proteomes" id="UP001365405">
    <property type="component" value="Unassembled WGS sequence"/>
</dbReference>
<evidence type="ECO:0000313" key="1">
    <source>
        <dbReference type="EMBL" id="MEK8051415.1"/>
    </source>
</evidence>
<sequence>MMSPGEPLHAALDDGWLLPPPAPRTAVHTRSIVCRSFRRDDGLMEIDARFIDTRPFDYDSDFRGRCAAGSALHNLQLRVTMDRQRHIVAIASAMKSTPYESCAGVQPNFQVLVGLSLGKGFKKALYERLGGTQGCTHVIAMMEAVAGAAVQTFASNVYAPRPAGEPAPPRVFRIEALLGTCHSYRPDGPVIAQLKAGTARQG</sequence>
<evidence type="ECO:0000313" key="2">
    <source>
        <dbReference type="Proteomes" id="UP001365405"/>
    </source>
</evidence>
<dbReference type="RefSeq" id="WP_341411098.1">
    <property type="nucleotide sequence ID" value="NZ_JBBUTH010000007.1"/>
</dbReference>
<organism evidence="1 2">
    <name type="scientific">Pseudaquabacterium inlustre</name>
    <dbReference type="NCBI Taxonomy" id="2984192"/>
    <lineage>
        <taxon>Bacteria</taxon>
        <taxon>Pseudomonadati</taxon>
        <taxon>Pseudomonadota</taxon>
        <taxon>Betaproteobacteria</taxon>
        <taxon>Burkholderiales</taxon>
        <taxon>Sphaerotilaceae</taxon>
        <taxon>Pseudaquabacterium</taxon>
    </lineage>
</organism>
<comment type="caution">
    <text evidence="1">The sequence shown here is derived from an EMBL/GenBank/DDBJ whole genome shotgun (WGS) entry which is preliminary data.</text>
</comment>
<accession>A0ABU9CHU1</accession>